<dbReference type="PANTHER" id="PTHR42711">
    <property type="entry name" value="ABC TRANSPORTER ATP-BINDING PROTEIN"/>
    <property type="match status" value="1"/>
</dbReference>
<dbReference type="InterPro" id="IPR003593">
    <property type="entry name" value="AAA+_ATPase"/>
</dbReference>
<reference evidence="8 9" key="1">
    <citation type="submission" date="2011-05" db="EMBL/GenBank/DDBJ databases">
        <title>Whole genome sequence of Microlunatus phosphovorus NM-1.</title>
        <authorList>
            <person name="Hosoyama A."/>
            <person name="Sasaki K."/>
            <person name="Harada T."/>
            <person name="Igarashi R."/>
            <person name="Kawakoshi A."/>
            <person name="Sasagawa M."/>
            <person name="Fukada J."/>
            <person name="Nakamura S."/>
            <person name="Katano Y."/>
            <person name="Hanada S."/>
            <person name="Kamagata Y."/>
            <person name="Nakamura N."/>
            <person name="Yamazaki S."/>
            <person name="Fujita N."/>
        </authorList>
    </citation>
    <scope>NUCLEOTIDE SEQUENCE [LARGE SCALE GENOMIC DNA]</scope>
    <source>
        <strain evidence="9">ATCC 700054 / DSM 10555 / JCM 9379 / NBRC 101784 / NCIMB 13414 / VKM Ac-1990 / NM-1</strain>
    </source>
</reference>
<accession>F5XID5</accession>
<keyword evidence="6" id="KW-0472">Membrane</keyword>
<dbReference type="PANTHER" id="PTHR42711:SF1">
    <property type="entry name" value="ABC-TRANSPORT PROTEIN, ATP-BINDING COMPONENT"/>
    <property type="match status" value="1"/>
</dbReference>
<evidence type="ECO:0000256" key="2">
    <source>
        <dbReference type="ARBA" id="ARBA00022448"/>
    </source>
</evidence>
<feature type="transmembrane region" description="Helical" evidence="6">
    <location>
        <begin position="561"/>
        <end position="582"/>
    </location>
</feature>
<dbReference type="GO" id="GO:0046677">
    <property type="term" value="P:response to antibiotic"/>
    <property type="evidence" value="ECO:0007669"/>
    <property type="project" value="UniProtKB-KW"/>
</dbReference>
<keyword evidence="6" id="KW-0812">Transmembrane</keyword>
<dbReference type="eggNOG" id="COG4586">
    <property type="taxonomic scope" value="Bacteria"/>
</dbReference>
<dbReference type="Pfam" id="PF00005">
    <property type="entry name" value="ABC_tran"/>
    <property type="match status" value="1"/>
</dbReference>
<dbReference type="GO" id="GO:0005886">
    <property type="term" value="C:plasma membrane"/>
    <property type="evidence" value="ECO:0007669"/>
    <property type="project" value="UniProtKB-SubCell"/>
</dbReference>
<feature type="transmembrane region" description="Helical" evidence="6">
    <location>
        <begin position="588"/>
        <end position="606"/>
    </location>
</feature>
<dbReference type="InterPro" id="IPR027417">
    <property type="entry name" value="P-loop_NTPase"/>
</dbReference>
<dbReference type="SUPFAM" id="SSF52540">
    <property type="entry name" value="P-loop containing nucleoside triphosphate hydrolases"/>
    <property type="match status" value="1"/>
</dbReference>
<feature type="transmembrane region" description="Helical" evidence="6">
    <location>
        <begin position="468"/>
        <end position="493"/>
    </location>
</feature>
<proteinExistence type="predicted"/>
<dbReference type="KEGG" id="mph:MLP_27900"/>
<keyword evidence="6" id="KW-1133">Transmembrane helix</keyword>
<dbReference type="Gene3D" id="3.40.50.300">
    <property type="entry name" value="P-loop containing nucleotide triphosphate hydrolases"/>
    <property type="match status" value="1"/>
</dbReference>
<dbReference type="EMBL" id="AP012204">
    <property type="protein sequence ID" value="BAK35804.1"/>
    <property type="molecule type" value="Genomic_DNA"/>
</dbReference>
<dbReference type="STRING" id="1032480.MLP_27900"/>
<keyword evidence="5" id="KW-0046">Antibiotic resistance</keyword>
<keyword evidence="9" id="KW-1185">Reference proteome</keyword>
<sequence>MSDEAVIRVRNLSKEFRRPRRFEGPLGGLRTLLTRQHSVVSAVEDVSFDIEPGELVGYLGPNGAGKSTTIKMLTGIMVPTSGTVEIAGLTPWQDRERNARQIGVVFGQRSQLWWDLPVIESFRLVKELYEVPAAMFDANLAMFTELLGMAEFLATPVRQLSLGQRMRADLAAAMLYEPAVLYLDEPTIGLDVLAKEAIRAFLAELNSARRTTIILTTHDLDDLERLATRLILIDHGQVVYDGDLATLKTRYAPYRDVVVQPSDPTQARDLTVLGTDVARVEDGKVWLRFKPRPAAGRCRRRRRAGGLRGLRPVYRRSRPRGCAAADLCRWRRIRSRCRMRGTVVRTGRVSWRSRFRASVVIAVLAGRSLWVYRSGLLISAGVLLVQIFALQMVWTWVYAGDSVVDGSGGVGEISLPVQLAYVTLSTAQFWALNHWGVYSLQQRVREGRIGTDLARPLDLLWQVTMGRVGTIAGCLPFALAALLIAMAFGGVVAPASAGALVAYLVALVLATVISVQLVLLLDMTSFWSLEVTGIYLSFTLVSRFLSGSLVPLWFMPDWLRVVAGLFPFQATTFSPVAIYLGVLQGSAMWQALGIAAAWAVVLGVALRLSWGRVLNRVVVQGG</sequence>
<dbReference type="AlphaFoldDB" id="F5XID5"/>
<feature type="domain" description="ABC transporter" evidence="7">
    <location>
        <begin position="7"/>
        <end position="260"/>
    </location>
</feature>
<evidence type="ECO:0000313" key="9">
    <source>
        <dbReference type="Proteomes" id="UP000007947"/>
    </source>
</evidence>
<dbReference type="PROSITE" id="PS50893">
    <property type="entry name" value="ABC_TRANSPORTER_2"/>
    <property type="match status" value="1"/>
</dbReference>
<keyword evidence="4 8" id="KW-0067">ATP-binding</keyword>
<gene>
    <name evidence="8" type="ordered locus">MLP_27900</name>
</gene>
<keyword evidence="2" id="KW-0813">Transport</keyword>
<feature type="transmembrane region" description="Helical" evidence="6">
    <location>
        <begin position="500"/>
        <end position="521"/>
    </location>
</feature>
<dbReference type="Pfam" id="PF06182">
    <property type="entry name" value="ABC2_membrane_6"/>
    <property type="match status" value="1"/>
</dbReference>
<dbReference type="RefSeq" id="WP_013863673.1">
    <property type="nucleotide sequence ID" value="NC_015635.1"/>
</dbReference>
<dbReference type="GO" id="GO:0005524">
    <property type="term" value="F:ATP binding"/>
    <property type="evidence" value="ECO:0007669"/>
    <property type="project" value="UniProtKB-KW"/>
</dbReference>
<protein>
    <submittedName>
        <fullName evidence="8">Putative ABC transporter ATP-binding protein</fullName>
    </submittedName>
</protein>
<feature type="transmembrane region" description="Helical" evidence="6">
    <location>
        <begin position="533"/>
        <end position="554"/>
    </location>
</feature>
<name>F5XID5_MICPN</name>
<dbReference type="InterPro" id="IPR003439">
    <property type="entry name" value="ABC_transporter-like_ATP-bd"/>
</dbReference>
<evidence type="ECO:0000313" key="8">
    <source>
        <dbReference type="EMBL" id="BAK35804.1"/>
    </source>
</evidence>
<evidence type="ECO:0000259" key="7">
    <source>
        <dbReference type="PROSITE" id="PS50893"/>
    </source>
</evidence>
<dbReference type="HOGENOM" id="CLU_439284_0_0_11"/>
<dbReference type="PROSITE" id="PS00211">
    <property type="entry name" value="ABC_TRANSPORTER_1"/>
    <property type="match status" value="1"/>
</dbReference>
<dbReference type="InterPro" id="IPR050763">
    <property type="entry name" value="ABC_transporter_ATP-binding"/>
</dbReference>
<evidence type="ECO:0000256" key="6">
    <source>
        <dbReference type="SAM" id="Phobius"/>
    </source>
</evidence>
<feature type="transmembrane region" description="Helical" evidence="6">
    <location>
        <begin position="376"/>
        <end position="397"/>
    </location>
</feature>
<dbReference type="SMART" id="SM00382">
    <property type="entry name" value="AAA"/>
    <property type="match status" value="1"/>
</dbReference>
<keyword evidence="3" id="KW-0547">Nucleotide-binding</keyword>
<dbReference type="InterPro" id="IPR010390">
    <property type="entry name" value="ABC-2_transporter-like"/>
</dbReference>
<evidence type="ECO:0000256" key="5">
    <source>
        <dbReference type="ARBA" id="ARBA00023251"/>
    </source>
</evidence>
<evidence type="ECO:0000256" key="4">
    <source>
        <dbReference type="ARBA" id="ARBA00022840"/>
    </source>
</evidence>
<comment type="subcellular location">
    <subcellularLocation>
        <location evidence="1">Cell membrane</location>
        <topology evidence="1">Peripheral membrane protein</topology>
    </subcellularLocation>
</comment>
<dbReference type="GO" id="GO:0016887">
    <property type="term" value="F:ATP hydrolysis activity"/>
    <property type="evidence" value="ECO:0007669"/>
    <property type="project" value="InterPro"/>
</dbReference>
<dbReference type="eggNOG" id="COG4587">
    <property type="taxonomic scope" value="Bacteria"/>
</dbReference>
<dbReference type="Proteomes" id="UP000007947">
    <property type="component" value="Chromosome"/>
</dbReference>
<evidence type="ECO:0000256" key="3">
    <source>
        <dbReference type="ARBA" id="ARBA00022741"/>
    </source>
</evidence>
<dbReference type="InterPro" id="IPR017871">
    <property type="entry name" value="ABC_transporter-like_CS"/>
</dbReference>
<organism evidence="8 9">
    <name type="scientific">Microlunatus phosphovorus (strain ATCC 700054 / DSM 10555 / JCM 9379 / NBRC 101784 / NCIMB 13414 / VKM Ac-1990 / NM-1)</name>
    <dbReference type="NCBI Taxonomy" id="1032480"/>
    <lineage>
        <taxon>Bacteria</taxon>
        <taxon>Bacillati</taxon>
        <taxon>Actinomycetota</taxon>
        <taxon>Actinomycetes</taxon>
        <taxon>Propionibacteriales</taxon>
        <taxon>Propionibacteriaceae</taxon>
        <taxon>Microlunatus</taxon>
    </lineage>
</organism>
<evidence type="ECO:0000256" key="1">
    <source>
        <dbReference type="ARBA" id="ARBA00004202"/>
    </source>
</evidence>